<evidence type="ECO:0000313" key="3">
    <source>
        <dbReference type="Proteomes" id="UP001243009"/>
    </source>
</evidence>
<gene>
    <name evidence="2" type="ORF">Q7A36_31010</name>
</gene>
<feature type="compositionally biased region" description="Basic and acidic residues" evidence="1">
    <location>
        <begin position="1"/>
        <end position="10"/>
    </location>
</feature>
<feature type="region of interest" description="Disordered" evidence="1">
    <location>
        <begin position="1"/>
        <end position="20"/>
    </location>
</feature>
<comment type="caution">
    <text evidence="2">The sequence shown here is derived from an EMBL/GenBank/DDBJ whole genome shotgun (WGS) entry which is preliminary data.</text>
</comment>
<evidence type="ECO:0000256" key="1">
    <source>
        <dbReference type="SAM" id="MobiDB-lite"/>
    </source>
</evidence>
<sequence>MTATEAERPPSDVAGEPESFDLRAVMRAGLGKRPVRQVPLPPMPSVRAGEPLVLPREPEVPPLADLTGRRKLLIVCGPQNAGKTLDMRMLASELREAGMLSRAVFAAVDHGPRTLARFVHVEQPETTSQEDSLRFIRDAHDFMAHGGDERPQVFVLDCGGNNTALPAAVAANPGFVGDLEAAGVAAVLGYYWVPRVGDLTLLEQHADIGLVSPHTMLVMNLAKSGRGLESFEVMRAQEPWRRRVLAGAAELVLPALAEEWSQEVENLGLPFWAARDGMMSQGTGADPLSADPLSVAGRVAVGEWMAKWRQARAPVRSWLT</sequence>
<dbReference type="RefSeq" id="WP_305107662.1">
    <property type="nucleotide sequence ID" value="NZ_JAUTWS010000059.1"/>
</dbReference>
<keyword evidence="3" id="KW-1185">Reference proteome</keyword>
<proteinExistence type="predicted"/>
<evidence type="ECO:0000313" key="2">
    <source>
        <dbReference type="EMBL" id="MDO9712803.1"/>
    </source>
</evidence>
<dbReference type="Proteomes" id="UP001243009">
    <property type="component" value="Unassembled WGS sequence"/>
</dbReference>
<protein>
    <submittedName>
        <fullName evidence="2">Uncharacterized protein</fullName>
    </submittedName>
</protein>
<organism evidence="2 3">
    <name type="scientific">Paracraurococcus lichenis</name>
    <dbReference type="NCBI Taxonomy" id="3064888"/>
    <lineage>
        <taxon>Bacteria</taxon>
        <taxon>Pseudomonadati</taxon>
        <taxon>Pseudomonadota</taxon>
        <taxon>Alphaproteobacteria</taxon>
        <taxon>Acetobacterales</taxon>
        <taxon>Roseomonadaceae</taxon>
        <taxon>Paracraurococcus</taxon>
    </lineage>
</organism>
<reference evidence="2 3" key="1">
    <citation type="submission" date="2023-08" db="EMBL/GenBank/DDBJ databases">
        <title>The draft genome sequence of Paracraurococcus sp. LOR1-02.</title>
        <authorList>
            <person name="Kingkaew E."/>
            <person name="Tanasupawat S."/>
        </authorList>
    </citation>
    <scope>NUCLEOTIDE SEQUENCE [LARGE SCALE GENOMIC DNA]</scope>
    <source>
        <strain evidence="2 3">LOR1-02</strain>
    </source>
</reference>
<accession>A0ABT9E9D7</accession>
<dbReference type="EMBL" id="JAUTWS010000059">
    <property type="protein sequence ID" value="MDO9712803.1"/>
    <property type="molecule type" value="Genomic_DNA"/>
</dbReference>
<name>A0ABT9E9D7_9PROT</name>